<comment type="caution">
    <text evidence="1">The sequence shown here is derived from an EMBL/GenBank/DDBJ whole genome shotgun (WGS) entry which is preliminary data.</text>
</comment>
<proteinExistence type="predicted"/>
<evidence type="ECO:0000313" key="1">
    <source>
        <dbReference type="EMBL" id="RXH68336.1"/>
    </source>
</evidence>
<gene>
    <name evidence="1" type="ORF">DVH24_030669</name>
</gene>
<dbReference type="EMBL" id="RDQH01000343">
    <property type="protein sequence ID" value="RXH68336.1"/>
    <property type="molecule type" value="Genomic_DNA"/>
</dbReference>
<keyword evidence="2" id="KW-1185">Reference proteome</keyword>
<dbReference type="PANTHER" id="PTHR43572:SF49">
    <property type="entry name" value="PROTEIN SMAX1-LIKE 8"/>
    <property type="match status" value="1"/>
</dbReference>
<dbReference type="STRING" id="3750.A0A498HA62"/>
<protein>
    <submittedName>
        <fullName evidence="1">Uncharacterized protein</fullName>
    </submittedName>
</protein>
<dbReference type="Gene3D" id="1.10.1780.10">
    <property type="entry name" value="Clp, N-terminal domain"/>
    <property type="match status" value="1"/>
</dbReference>
<dbReference type="Proteomes" id="UP000290289">
    <property type="component" value="Chromosome 17"/>
</dbReference>
<accession>A0A498HA62</accession>
<dbReference type="PANTHER" id="PTHR43572">
    <property type="entry name" value="CHAPERONE PROTEIN CLPD, CHLOROPLASTIC"/>
    <property type="match status" value="1"/>
</dbReference>
<dbReference type="InterPro" id="IPR036628">
    <property type="entry name" value="Clp_N_dom_sf"/>
</dbReference>
<evidence type="ECO:0000313" key="2">
    <source>
        <dbReference type="Proteomes" id="UP000290289"/>
    </source>
</evidence>
<name>A0A498HA62_MALDO</name>
<dbReference type="InterPro" id="IPR051650">
    <property type="entry name" value="SL_signaling_regulator"/>
</dbReference>
<organism evidence="1 2">
    <name type="scientific">Malus domestica</name>
    <name type="common">Apple</name>
    <name type="synonym">Pyrus malus</name>
    <dbReference type="NCBI Taxonomy" id="3750"/>
    <lineage>
        <taxon>Eukaryota</taxon>
        <taxon>Viridiplantae</taxon>
        <taxon>Streptophyta</taxon>
        <taxon>Embryophyta</taxon>
        <taxon>Tracheophyta</taxon>
        <taxon>Spermatophyta</taxon>
        <taxon>Magnoliopsida</taxon>
        <taxon>eudicotyledons</taxon>
        <taxon>Gunneridae</taxon>
        <taxon>Pentapetalae</taxon>
        <taxon>rosids</taxon>
        <taxon>fabids</taxon>
        <taxon>Rosales</taxon>
        <taxon>Rosaceae</taxon>
        <taxon>Amygdaloideae</taxon>
        <taxon>Maleae</taxon>
        <taxon>Malus</taxon>
    </lineage>
</organism>
<reference evidence="1 2" key="1">
    <citation type="submission" date="2018-10" db="EMBL/GenBank/DDBJ databases">
        <title>A high-quality apple genome assembly.</title>
        <authorList>
            <person name="Hu J."/>
        </authorList>
    </citation>
    <scope>NUCLEOTIDE SEQUENCE [LARGE SCALE GENOMIC DNA]</scope>
    <source>
        <strain evidence="2">cv. HFTH1</strain>
        <tissue evidence="1">Young leaf</tissue>
    </source>
</reference>
<sequence>MLLHPNPPPLPATDPFLQALAMELCLSASLNRVSSTQLADDPPVSNSLMAAIKQLRANQQRQPENDHLYHQLSQQSSISAIKVELQHLILSILDDSVISRLFAEASFSSSEINLAILCPFPQREKERERGWWRKVGWTGGEVGGDE</sequence>
<dbReference type="AlphaFoldDB" id="A0A498HA62"/>